<dbReference type="AlphaFoldDB" id="A0A5E7VZN7"/>
<organism evidence="1 2">
    <name type="scientific">Pseudomonas fluorescens</name>
    <dbReference type="NCBI Taxonomy" id="294"/>
    <lineage>
        <taxon>Bacteria</taxon>
        <taxon>Pseudomonadati</taxon>
        <taxon>Pseudomonadota</taxon>
        <taxon>Gammaproteobacteria</taxon>
        <taxon>Pseudomonadales</taxon>
        <taxon>Pseudomonadaceae</taxon>
        <taxon>Pseudomonas</taxon>
    </lineage>
</organism>
<sequence>MEKTAPQSYTRHRVEDHVPFLYDHLLLLIVAYARASSTPSDVVALAAFLSLATTLQVKGLSRDALMQCIDGAHLPDVHETPEGLH</sequence>
<proteinExistence type="predicted"/>
<evidence type="ECO:0000313" key="2">
    <source>
        <dbReference type="Proteomes" id="UP000325645"/>
    </source>
</evidence>
<reference evidence="1 2" key="1">
    <citation type="submission" date="2019-09" db="EMBL/GenBank/DDBJ databases">
        <authorList>
            <person name="Chandra G."/>
            <person name="Truman W A."/>
        </authorList>
    </citation>
    <scope>NUCLEOTIDE SEQUENCE [LARGE SCALE GENOMIC DNA]</scope>
    <source>
        <strain evidence="1">PS943</strain>
    </source>
</reference>
<dbReference type="Proteomes" id="UP000325645">
    <property type="component" value="Unassembled WGS sequence"/>
</dbReference>
<gene>
    <name evidence="1" type="ORF">PS943_00719</name>
</gene>
<dbReference type="EMBL" id="CABVJH010000001">
    <property type="protein sequence ID" value="VVQ28124.1"/>
    <property type="molecule type" value="Genomic_DNA"/>
</dbReference>
<evidence type="ECO:0000313" key="1">
    <source>
        <dbReference type="EMBL" id="VVQ28124.1"/>
    </source>
</evidence>
<protein>
    <submittedName>
        <fullName evidence="1">Uncharacterized protein</fullName>
    </submittedName>
</protein>
<dbReference type="RefSeq" id="WP_150655219.1">
    <property type="nucleotide sequence ID" value="NZ_CABVJH010000001.1"/>
</dbReference>
<name>A0A5E7VZN7_PSEFL</name>
<accession>A0A5E7VZN7</accession>